<dbReference type="PANTHER" id="PTHR11795">
    <property type="entry name" value="BRANCHED-CHAIN AMINO ACID TRANSPORT SYSTEM PERMEASE PROTEIN LIVH"/>
    <property type="match status" value="1"/>
</dbReference>
<keyword evidence="3" id="KW-1003">Cell membrane</keyword>
<feature type="transmembrane region" description="Helical" evidence="9">
    <location>
        <begin position="185"/>
        <end position="205"/>
    </location>
</feature>
<comment type="subcellular location">
    <subcellularLocation>
        <location evidence="1">Cell membrane</location>
        <topology evidence="1">Multi-pass membrane protein</topology>
    </subcellularLocation>
</comment>
<keyword evidence="6 9" id="KW-1133">Transmembrane helix</keyword>
<dbReference type="STRING" id="582680.RS86_00369"/>
<accession>A0A0F0LUU6</accession>
<dbReference type="AlphaFoldDB" id="A0A0F0LUU6"/>
<evidence type="ECO:0000313" key="11">
    <source>
        <dbReference type="Proteomes" id="UP000033740"/>
    </source>
</evidence>
<sequence length="294" mass="30568">MTDFLQTLTSGIALGSLYAVLALGFVIVARASGILNLAQGSFVVLGAYLAYALIHQAGLPFWAGVIVAMAAVALFAVLLEAFVLHRVTDHFAALLVTFGVTIAVAPVITGIWPGDSLNLGDPWALNVLRIGGIGITARDATLIPITAMLLLGFFLFFRYTRIGLSLRATAIDSEAAMAQGVSTRFVYGVSWGIAGALGAFGGIVLSTTVGGGVRPGLEVYAFLALPVIILGGLESPLGAVVGGLIIGVVQQFAVTLVPESWGSGFSEVVPYLVMLAILLIRPAGLFGRREVRRA</sequence>
<evidence type="ECO:0000256" key="8">
    <source>
        <dbReference type="ARBA" id="ARBA00037998"/>
    </source>
</evidence>
<protein>
    <submittedName>
        <fullName evidence="10">High-affinity branched-chain amino acid transport system permease protein LivH</fullName>
    </submittedName>
</protein>
<dbReference type="GO" id="GO:0005886">
    <property type="term" value="C:plasma membrane"/>
    <property type="evidence" value="ECO:0007669"/>
    <property type="project" value="UniProtKB-SubCell"/>
</dbReference>
<evidence type="ECO:0000256" key="3">
    <source>
        <dbReference type="ARBA" id="ARBA00022475"/>
    </source>
</evidence>
<keyword evidence="11" id="KW-1185">Reference proteome</keyword>
<feature type="transmembrane region" description="Helical" evidence="9">
    <location>
        <begin position="91"/>
        <end position="112"/>
    </location>
</feature>
<feature type="transmembrane region" description="Helical" evidence="9">
    <location>
        <begin position="60"/>
        <end position="79"/>
    </location>
</feature>
<evidence type="ECO:0000256" key="4">
    <source>
        <dbReference type="ARBA" id="ARBA00022692"/>
    </source>
</evidence>
<dbReference type="PANTHER" id="PTHR11795:SF451">
    <property type="entry name" value="ABC TRANSPORTER PERMEASE PROTEIN"/>
    <property type="match status" value="1"/>
</dbReference>
<dbReference type="Proteomes" id="UP000033740">
    <property type="component" value="Unassembled WGS sequence"/>
</dbReference>
<dbReference type="GO" id="GO:0022857">
    <property type="term" value="F:transmembrane transporter activity"/>
    <property type="evidence" value="ECO:0007669"/>
    <property type="project" value="InterPro"/>
</dbReference>
<dbReference type="Pfam" id="PF02653">
    <property type="entry name" value="BPD_transp_2"/>
    <property type="match status" value="1"/>
</dbReference>
<dbReference type="GO" id="GO:0006865">
    <property type="term" value="P:amino acid transport"/>
    <property type="evidence" value="ECO:0007669"/>
    <property type="project" value="UniProtKB-KW"/>
</dbReference>
<dbReference type="PATRIC" id="fig|582680.6.peg.381"/>
<evidence type="ECO:0000256" key="2">
    <source>
        <dbReference type="ARBA" id="ARBA00022448"/>
    </source>
</evidence>
<dbReference type="CDD" id="cd06582">
    <property type="entry name" value="TM_PBP1_LivH_like"/>
    <property type="match status" value="1"/>
</dbReference>
<keyword evidence="5" id="KW-0029">Amino-acid transport</keyword>
<keyword evidence="2" id="KW-0813">Transport</keyword>
<dbReference type="EMBL" id="JYIX01000021">
    <property type="protein sequence ID" value="KJL36100.1"/>
    <property type="molecule type" value="Genomic_DNA"/>
</dbReference>
<comment type="caution">
    <text evidence="10">The sequence shown here is derived from an EMBL/GenBank/DDBJ whole genome shotgun (WGS) entry which is preliminary data.</text>
</comment>
<feature type="transmembrane region" description="Helical" evidence="9">
    <location>
        <begin position="132"/>
        <end position="157"/>
    </location>
</feature>
<evidence type="ECO:0000256" key="5">
    <source>
        <dbReference type="ARBA" id="ARBA00022970"/>
    </source>
</evidence>
<organism evidence="10 11">
    <name type="scientific">Microbacterium azadirachtae</name>
    <dbReference type="NCBI Taxonomy" id="582680"/>
    <lineage>
        <taxon>Bacteria</taxon>
        <taxon>Bacillati</taxon>
        <taxon>Actinomycetota</taxon>
        <taxon>Actinomycetes</taxon>
        <taxon>Micrococcales</taxon>
        <taxon>Microbacteriaceae</taxon>
        <taxon>Microbacterium</taxon>
    </lineage>
</organism>
<feature type="transmembrane region" description="Helical" evidence="9">
    <location>
        <begin position="34"/>
        <end position="54"/>
    </location>
</feature>
<name>A0A0F0LUU6_9MICO</name>
<evidence type="ECO:0000313" key="10">
    <source>
        <dbReference type="EMBL" id="KJL36100.1"/>
    </source>
</evidence>
<feature type="transmembrane region" description="Helical" evidence="9">
    <location>
        <begin position="12"/>
        <end position="29"/>
    </location>
</feature>
<dbReference type="RefSeq" id="WP_045270515.1">
    <property type="nucleotide sequence ID" value="NZ_JYIX01000021.1"/>
</dbReference>
<evidence type="ECO:0000256" key="6">
    <source>
        <dbReference type="ARBA" id="ARBA00022989"/>
    </source>
</evidence>
<reference evidence="10 11" key="1">
    <citation type="submission" date="2015-02" db="EMBL/GenBank/DDBJ databases">
        <title>Draft genome sequences of ten Microbacterium spp. with emphasis on heavy metal contaminated environments.</title>
        <authorList>
            <person name="Corretto E."/>
        </authorList>
    </citation>
    <scope>NUCLEOTIDE SEQUENCE [LARGE SCALE GENOMIC DNA]</scope>
    <source>
        <strain evidence="10 11">ARN176</strain>
    </source>
</reference>
<dbReference type="InterPro" id="IPR052157">
    <property type="entry name" value="BCAA_transport_permease"/>
</dbReference>
<feature type="transmembrane region" description="Helical" evidence="9">
    <location>
        <begin position="269"/>
        <end position="287"/>
    </location>
</feature>
<keyword evidence="4 9" id="KW-0812">Transmembrane</keyword>
<proteinExistence type="inferred from homology"/>
<evidence type="ECO:0000256" key="1">
    <source>
        <dbReference type="ARBA" id="ARBA00004651"/>
    </source>
</evidence>
<gene>
    <name evidence="10" type="primary">livH_2</name>
    <name evidence="10" type="ORF">RS86_00369</name>
</gene>
<evidence type="ECO:0000256" key="7">
    <source>
        <dbReference type="ARBA" id="ARBA00023136"/>
    </source>
</evidence>
<evidence type="ECO:0000256" key="9">
    <source>
        <dbReference type="SAM" id="Phobius"/>
    </source>
</evidence>
<keyword evidence="7 9" id="KW-0472">Membrane</keyword>
<dbReference type="InterPro" id="IPR001851">
    <property type="entry name" value="ABC_transp_permease"/>
</dbReference>
<comment type="similarity">
    <text evidence="8">Belongs to the binding-protein-dependent transport system permease family. LivHM subfamily.</text>
</comment>